<keyword evidence="2" id="KW-1185">Reference proteome</keyword>
<evidence type="ECO:0000313" key="2">
    <source>
        <dbReference type="Proteomes" id="UP000271554"/>
    </source>
</evidence>
<dbReference type="EMBL" id="CP032698">
    <property type="protein sequence ID" value="AYG85240.1"/>
    <property type="molecule type" value="Genomic_DNA"/>
</dbReference>
<accession>A0A387HSJ7</accession>
<dbReference type="Proteomes" id="UP000271554">
    <property type="component" value="Chromosome"/>
</dbReference>
<dbReference type="KEGG" id="shun:DWB77_07457"/>
<sequence>MCRAPASGEIALHVASHLRARMGLDRRECLGFVRGPEELDRVPEKFGFHRWQGSHQGFDEVKGQAVVVERLADGVQI</sequence>
<reference evidence="1 2" key="1">
    <citation type="submission" date="2018-10" db="EMBL/GenBank/DDBJ databases">
        <title>Relationship between Morphology and Antimicrobial Activity in Streptomyces.</title>
        <authorList>
            <person name="Kang H.J."/>
            <person name="Kim S.B."/>
        </authorList>
    </citation>
    <scope>NUCLEOTIDE SEQUENCE [LARGE SCALE GENOMIC DNA]</scope>
    <source>
        <strain evidence="1 2">BH38</strain>
    </source>
</reference>
<dbReference type="RefSeq" id="WP_120727079.1">
    <property type="nucleotide sequence ID" value="NZ_CP032698.1"/>
</dbReference>
<dbReference type="OrthoDB" id="5070486at2"/>
<gene>
    <name evidence="1" type="ORF">DWB77_07457</name>
</gene>
<organism evidence="1 2">
    <name type="scientific">Streptomyces hundungensis</name>
    <dbReference type="NCBI Taxonomy" id="1077946"/>
    <lineage>
        <taxon>Bacteria</taxon>
        <taxon>Bacillati</taxon>
        <taxon>Actinomycetota</taxon>
        <taxon>Actinomycetes</taxon>
        <taxon>Kitasatosporales</taxon>
        <taxon>Streptomycetaceae</taxon>
        <taxon>Streptomyces</taxon>
    </lineage>
</organism>
<evidence type="ECO:0000313" key="1">
    <source>
        <dbReference type="EMBL" id="AYG85240.1"/>
    </source>
</evidence>
<protein>
    <submittedName>
        <fullName evidence="1">Uncharacterized protein</fullName>
    </submittedName>
</protein>
<name>A0A387HSJ7_9ACTN</name>
<proteinExistence type="predicted"/>
<dbReference type="AlphaFoldDB" id="A0A387HSJ7"/>